<gene>
    <name evidence="1" type="primary">csy3</name>
    <name evidence="1" type="ORF">G8E00_10430</name>
</gene>
<reference evidence="1 2" key="1">
    <citation type="submission" date="2020-03" db="EMBL/GenBank/DDBJ databases">
        <authorList>
            <person name="Zhu W."/>
        </authorList>
    </citation>
    <scope>NUCLEOTIDE SEQUENCE [LARGE SCALE GENOMIC DNA]</scope>
    <source>
        <strain evidence="1 2">323-1</strain>
    </source>
</reference>
<dbReference type="CDD" id="cd09737">
    <property type="entry name" value="Csy3_I-F"/>
    <property type="match status" value="1"/>
</dbReference>
<organism evidence="1 2">
    <name type="scientific">Acinetobacter shaoyimingii</name>
    <dbReference type="NCBI Taxonomy" id="2715164"/>
    <lineage>
        <taxon>Bacteria</taxon>
        <taxon>Pseudomonadati</taxon>
        <taxon>Pseudomonadota</taxon>
        <taxon>Gammaproteobacteria</taxon>
        <taxon>Moraxellales</taxon>
        <taxon>Moraxellaceae</taxon>
        <taxon>Acinetobacter</taxon>
    </lineage>
</organism>
<dbReference type="EMBL" id="CP049801">
    <property type="protein sequence ID" value="QIO06338.1"/>
    <property type="molecule type" value="Genomic_DNA"/>
</dbReference>
<protein>
    <submittedName>
        <fullName evidence="1">Type I-F CRISPR-associated protein Csy3</fullName>
    </submittedName>
</protein>
<evidence type="ECO:0000313" key="2">
    <source>
        <dbReference type="Proteomes" id="UP000502297"/>
    </source>
</evidence>
<evidence type="ECO:0000313" key="1">
    <source>
        <dbReference type="EMBL" id="QIO06338.1"/>
    </source>
</evidence>
<accession>A0A6G8RX07</accession>
<dbReference type="NCBIfam" id="TIGR02566">
    <property type="entry name" value="cas_Csy3"/>
    <property type="match status" value="1"/>
</dbReference>
<dbReference type="Pfam" id="PF09615">
    <property type="entry name" value="Cas_Csy3"/>
    <property type="match status" value="2"/>
</dbReference>
<sequence length="369" mass="41160">MAKNEKAVASVLAFEKKLVPSDGYFYGGNWEELRQADAIRRNPIQLKEFNETQKKKAKEDQEVLVSATPLKLIEKSVRGTISNRLKPAVASDPLKLNAEVEKANLQKVDACALAEHQDTLKVAFTLKVLGGIEQPSACNNEAFLNSYKEVAKNYIHTYGFAELAKRYALNIANARFLWRNRVGAEKIEVVATVNDQESLTFNAFDYKLHDFDTVDEKVQNLADQIAQTLKGEISYLLIKIEAYALVGKSQEVYPSEELVLDKGKGDKSKILYQVNGVAAMHSQKVGNALRTIDTWYPEFEEQKSAIAIEPYGAVTNLGKAYRTPKAKQDFFSLFDKYALGESLESAEQEHYVMAVLVRGGVFGQSGKDA</sequence>
<name>A0A6G8RX07_9GAMM</name>
<dbReference type="RefSeq" id="WP_166224392.1">
    <property type="nucleotide sequence ID" value="NZ_CP049801.1"/>
</dbReference>
<dbReference type="InterPro" id="IPR013399">
    <property type="entry name" value="CRISPR-assoc_prot_Csy3"/>
</dbReference>
<dbReference type="Proteomes" id="UP000502297">
    <property type="component" value="Chromosome"/>
</dbReference>
<dbReference type="KEGG" id="asha:G8E00_10430"/>
<dbReference type="AlphaFoldDB" id="A0A6G8RX07"/>
<keyword evidence="2" id="KW-1185">Reference proteome</keyword>
<proteinExistence type="predicted"/>